<evidence type="ECO:0000313" key="2">
    <source>
        <dbReference type="EMBL" id="EHP42986.1"/>
    </source>
</evidence>
<name>H1S3I4_9BURK</name>
<evidence type="ECO:0000313" key="3">
    <source>
        <dbReference type="Proteomes" id="UP000005808"/>
    </source>
</evidence>
<accession>H1S3I4</accession>
<dbReference type="EMBL" id="AHJE01000025">
    <property type="protein sequence ID" value="EHP42986.1"/>
    <property type="molecule type" value="Genomic_DNA"/>
</dbReference>
<dbReference type="InterPro" id="IPR027417">
    <property type="entry name" value="P-loop_NTPase"/>
</dbReference>
<dbReference type="InterPro" id="IPR022488">
    <property type="entry name" value="PPK2-related"/>
</dbReference>
<comment type="caution">
    <text evidence="2">The sequence shown here is derived from an EMBL/GenBank/DDBJ whole genome shotgun (WGS) entry which is preliminary data.</text>
</comment>
<dbReference type="Pfam" id="PF03976">
    <property type="entry name" value="PPK2"/>
    <property type="match status" value="1"/>
</dbReference>
<proteinExistence type="predicted"/>
<dbReference type="AlphaFoldDB" id="H1S3I4"/>
<organism evidence="2 3">
    <name type="scientific">Cupriavidus basilensis OR16</name>
    <dbReference type="NCBI Taxonomy" id="1127483"/>
    <lineage>
        <taxon>Bacteria</taxon>
        <taxon>Pseudomonadati</taxon>
        <taxon>Pseudomonadota</taxon>
        <taxon>Betaproteobacteria</taxon>
        <taxon>Burkholderiales</taxon>
        <taxon>Burkholderiaceae</taxon>
        <taxon>Cupriavidus</taxon>
    </lineage>
</organism>
<evidence type="ECO:0000259" key="1">
    <source>
        <dbReference type="Pfam" id="PF03976"/>
    </source>
</evidence>
<protein>
    <recommendedName>
        <fullName evidence="1">Polyphosphate kinase-2-related domain-containing protein</fullName>
    </recommendedName>
</protein>
<feature type="domain" description="Polyphosphate kinase-2-related" evidence="1">
    <location>
        <begin position="52"/>
        <end position="86"/>
    </location>
</feature>
<sequence length="86" mass="10158">MRPDENELIRRIHREVADHYDEELELELEDHHVDTLFGEGGGGLDEDERAARRLYFRELFRLQGELVKLQSWVVETGHKVVILFEG</sequence>
<reference evidence="2 3" key="1">
    <citation type="journal article" date="2012" name="J. Bacteriol.">
        <title>De Novo Genome Project of Cupriavidus basilensis OR16.</title>
        <authorList>
            <person name="Cserhati M."/>
            <person name="Kriszt B."/>
            <person name="Szoboszlay S."/>
            <person name="Toth A."/>
            <person name="Szabo I."/>
            <person name="Tancsics A."/>
            <person name="Nagy I."/>
            <person name="Horvath B."/>
            <person name="Nagy I."/>
            <person name="Kukolya J."/>
        </authorList>
    </citation>
    <scope>NUCLEOTIDE SEQUENCE [LARGE SCALE GENOMIC DNA]</scope>
    <source>
        <strain evidence="2 3">OR16</strain>
    </source>
</reference>
<gene>
    <name evidence="2" type="ORF">OR16_11543</name>
</gene>
<dbReference type="Proteomes" id="UP000005808">
    <property type="component" value="Unassembled WGS sequence"/>
</dbReference>
<feature type="non-terminal residue" evidence="2">
    <location>
        <position position="86"/>
    </location>
</feature>
<dbReference type="Gene3D" id="3.40.50.300">
    <property type="entry name" value="P-loop containing nucleotide triphosphate hydrolases"/>
    <property type="match status" value="1"/>
</dbReference>